<reference evidence="2" key="1">
    <citation type="submission" date="2023-03" db="EMBL/GenBank/DDBJ databases">
        <title>Electrophorus voltai genome.</title>
        <authorList>
            <person name="Bian C."/>
        </authorList>
    </citation>
    <scope>NUCLEOTIDE SEQUENCE</scope>
    <source>
        <strain evidence="2">CB-2022</strain>
        <tissue evidence="2">Muscle</tissue>
    </source>
</reference>
<accession>A0AAD8YZA9</accession>
<sequence length="193" mass="21252">MDDLAKMQRASNTIRPKNSKLGRRVPSFHVSLLKSVISGPLNEVSPDDVPLQPIEYDGAPVYAVRCTLDSRRWGAPFNIWLTGRALALMATHRDILDPGFLSEFYVQFPDKPAPLPQGCPRRPLSGVSWPGSASSTPVGRRRHPRASVIPDSLGVGTVTPPNTRTKYNTHHAVSLQESDSSNHQFTRSTSPVY</sequence>
<protein>
    <submittedName>
        <fullName evidence="2">Uncharacterized protein</fullName>
    </submittedName>
</protein>
<keyword evidence="3" id="KW-1185">Reference proteome</keyword>
<feature type="region of interest" description="Disordered" evidence="1">
    <location>
        <begin position="123"/>
        <end position="193"/>
    </location>
</feature>
<name>A0AAD8YZA9_9TELE</name>
<proteinExistence type="predicted"/>
<comment type="caution">
    <text evidence="2">The sequence shown here is derived from an EMBL/GenBank/DDBJ whole genome shotgun (WGS) entry which is preliminary data.</text>
</comment>
<dbReference type="Proteomes" id="UP001239994">
    <property type="component" value="Unassembled WGS sequence"/>
</dbReference>
<feature type="compositionally biased region" description="Polar residues" evidence="1">
    <location>
        <begin position="175"/>
        <end position="193"/>
    </location>
</feature>
<evidence type="ECO:0000256" key="1">
    <source>
        <dbReference type="SAM" id="MobiDB-lite"/>
    </source>
</evidence>
<gene>
    <name evidence="2" type="ORF">P4O66_002469</name>
</gene>
<evidence type="ECO:0000313" key="3">
    <source>
        <dbReference type="Proteomes" id="UP001239994"/>
    </source>
</evidence>
<dbReference type="EMBL" id="JAROKS010000022">
    <property type="protein sequence ID" value="KAK1788648.1"/>
    <property type="molecule type" value="Genomic_DNA"/>
</dbReference>
<organism evidence="2 3">
    <name type="scientific">Electrophorus voltai</name>
    <dbReference type="NCBI Taxonomy" id="2609070"/>
    <lineage>
        <taxon>Eukaryota</taxon>
        <taxon>Metazoa</taxon>
        <taxon>Chordata</taxon>
        <taxon>Craniata</taxon>
        <taxon>Vertebrata</taxon>
        <taxon>Euteleostomi</taxon>
        <taxon>Actinopterygii</taxon>
        <taxon>Neopterygii</taxon>
        <taxon>Teleostei</taxon>
        <taxon>Ostariophysi</taxon>
        <taxon>Gymnotiformes</taxon>
        <taxon>Gymnotoidei</taxon>
        <taxon>Gymnotidae</taxon>
        <taxon>Electrophorus</taxon>
    </lineage>
</organism>
<dbReference type="AlphaFoldDB" id="A0AAD8YZA9"/>
<evidence type="ECO:0000313" key="2">
    <source>
        <dbReference type="EMBL" id="KAK1788648.1"/>
    </source>
</evidence>